<dbReference type="SUPFAM" id="SSF81891">
    <property type="entry name" value="Poly A polymerase C-terminal region-like"/>
    <property type="match status" value="1"/>
</dbReference>
<evidence type="ECO:0000256" key="5">
    <source>
        <dbReference type="ARBA" id="ARBA00022723"/>
    </source>
</evidence>
<dbReference type="Gene3D" id="1.10.3090.10">
    <property type="entry name" value="cca-adding enzyme, domain 2"/>
    <property type="match status" value="1"/>
</dbReference>
<reference evidence="11" key="1">
    <citation type="journal article" date="2015" name="Nature">
        <title>Complex archaea that bridge the gap between prokaryotes and eukaryotes.</title>
        <authorList>
            <person name="Spang A."/>
            <person name="Saw J.H."/>
            <person name="Jorgensen S.L."/>
            <person name="Zaremba-Niedzwiedzka K."/>
            <person name="Martijn J."/>
            <person name="Lind A.E."/>
            <person name="van Eijk R."/>
            <person name="Schleper C."/>
            <person name="Guy L."/>
            <person name="Ettema T.J."/>
        </authorList>
    </citation>
    <scope>NUCLEOTIDE SEQUENCE</scope>
</reference>
<dbReference type="InterPro" id="IPR006675">
    <property type="entry name" value="HDIG_dom"/>
</dbReference>
<evidence type="ECO:0000256" key="7">
    <source>
        <dbReference type="ARBA" id="ARBA00022842"/>
    </source>
</evidence>
<evidence type="ECO:0000256" key="1">
    <source>
        <dbReference type="ARBA" id="ARBA00001946"/>
    </source>
</evidence>
<evidence type="ECO:0000313" key="11">
    <source>
        <dbReference type="EMBL" id="KKN47031.1"/>
    </source>
</evidence>
<dbReference type="Pfam" id="PF01966">
    <property type="entry name" value="HD"/>
    <property type="match status" value="1"/>
</dbReference>
<dbReference type="InterPro" id="IPR003607">
    <property type="entry name" value="HD/PDEase_dom"/>
</dbReference>
<keyword evidence="4" id="KW-0548">Nucleotidyltransferase</keyword>
<accession>A0A0F9TDF8</accession>
<protein>
    <recommendedName>
        <fullName evidence="12">HD domain-containing protein</fullName>
    </recommendedName>
</protein>
<dbReference type="AlphaFoldDB" id="A0A0F9TDF8"/>
<dbReference type="EMBL" id="LAZR01001299">
    <property type="protein sequence ID" value="KKN47031.1"/>
    <property type="molecule type" value="Genomic_DNA"/>
</dbReference>
<dbReference type="GO" id="GO:0046872">
    <property type="term" value="F:metal ion binding"/>
    <property type="evidence" value="ECO:0007669"/>
    <property type="project" value="UniProtKB-KW"/>
</dbReference>
<evidence type="ECO:0000256" key="4">
    <source>
        <dbReference type="ARBA" id="ARBA00022695"/>
    </source>
</evidence>
<evidence type="ECO:0000256" key="2">
    <source>
        <dbReference type="ARBA" id="ARBA00022679"/>
    </source>
</evidence>
<dbReference type="SUPFAM" id="SSF81301">
    <property type="entry name" value="Nucleotidyltransferase"/>
    <property type="match status" value="1"/>
</dbReference>
<sequence length="336" mass="38991">MNIFEKVKEIINPVYACGGCVRDVFLGKIPNDYDFATPLTPDEIEAKVKASGRRAYLTGKRYGTIGFKLDGEFIEVTTFRSEKYIKGSRKPQVEFVKNITHDLSRRDFTINAIATRGKRILDPFNGRKDLRLGKIRAVGTASHRFREDPLRMLRACRFASQLGFNIEDITLKAIEKLNYKILEVSKERWMAELDKLLLGADVIFGLDYMMITGLFRYIIPELFLQYQYNQNSCYHALDLWTHTCFVVRDTPKDINLRWSALLHDIGKPFTRKRNIKTGYDNYVKHELVGADIIERLARHLRWSNERRKAVVELVANHLRDDSPLKKADDKAKRSLV</sequence>
<dbReference type="GO" id="GO:0000166">
    <property type="term" value="F:nucleotide binding"/>
    <property type="evidence" value="ECO:0007669"/>
    <property type="project" value="UniProtKB-KW"/>
</dbReference>
<dbReference type="CDD" id="cd00077">
    <property type="entry name" value="HDc"/>
    <property type="match status" value="1"/>
</dbReference>
<keyword evidence="7" id="KW-0460">Magnesium</keyword>
<evidence type="ECO:0008006" key="12">
    <source>
        <dbReference type="Google" id="ProtNLM"/>
    </source>
</evidence>
<dbReference type="InterPro" id="IPR006674">
    <property type="entry name" value="HD_domain"/>
</dbReference>
<proteinExistence type="predicted"/>
<dbReference type="GO" id="GO:0016779">
    <property type="term" value="F:nucleotidyltransferase activity"/>
    <property type="evidence" value="ECO:0007669"/>
    <property type="project" value="UniProtKB-KW"/>
</dbReference>
<dbReference type="CDD" id="cd05398">
    <property type="entry name" value="NT_ClassII-CCAase"/>
    <property type="match status" value="1"/>
</dbReference>
<dbReference type="InterPro" id="IPR032828">
    <property type="entry name" value="PolyA_RNA-bd"/>
</dbReference>
<evidence type="ECO:0000256" key="3">
    <source>
        <dbReference type="ARBA" id="ARBA00022694"/>
    </source>
</evidence>
<evidence type="ECO:0000259" key="9">
    <source>
        <dbReference type="Pfam" id="PF01966"/>
    </source>
</evidence>
<dbReference type="InterPro" id="IPR050264">
    <property type="entry name" value="Bact_CCA-adding_enz_type3_sf"/>
</dbReference>
<evidence type="ECO:0000259" key="8">
    <source>
        <dbReference type="Pfam" id="PF01743"/>
    </source>
</evidence>
<dbReference type="GO" id="GO:0000049">
    <property type="term" value="F:tRNA binding"/>
    <property type="evidence" value="ECO:0007669"/>
    <property type="project" value="TreeGrafter"/>
</dbReference>
<dbReference type="PANTHER" id="PTHR46173">
    <property type="entry name" value="CCA TRNA NUCLEOTIDYLTRANSFERASE 1, MITOCHONDRIAL"/>
    <property type="match status" value="1"/>
</dbReference>
<name>A0A0F9TDF8_9ZZZZ</name>
<comment type="caution">
    <text evidence="11">The sequence shown here is derived from an EMBL/GenBank/DDBJ whole genome shotgun (WGS) entry which is preliminary data.</text>
</comment>
<dbReference type="Pfam" id="PF12627">
    <property type="entry name" value="PolyA_pol_RNAbd"/>
    <property type="match status" value="1"/>
</dbReference>
<dbReference type="PANTHER" id="PTHR46173:SF1">
    <property type="entry name" value="CCA TRNA NUCLEOTIDYLTRANSFERASE 1, MITOCHONDRIAL"/>
    <property type="match status" value="1"/>
</dbReference>
<keyword evidence="6" id="KW-0547">Nucleotide-binding</keyword>
<dbReference type="NCBIfam" id="TIGR00277">
    <property type="entry name" value="HDIG"/>
    <property type="match status" value="1"/>
</dbReference>
<feature type="domain" description="HD" evidence="9">
    <location>
        <begin position="253"/>
        <end position="322"/>
    </location>
</feature>
<dbReference type="Gene3D" id="3.30.460.10">
    <property type="entry name" value="Beta Polymerase, domain 2"/>
    <property type="match status" value="1"/>
</dbReference>
<dbReference type="InterPro" id="IPR043519">
    <property type="entry name" value="NT_sf"/>
</dbReference>
<dbReference type="GO" id="GO:0008033">
    <property type="term" value="P:tRNA processing"/>
    <property type="evidence" value="ECO:0007669"/>
    <property type="project" value="UniProtKB-KW"/>
</dbReference>
<dbReference type="Pfam" id="PF01743">
    <property type="entry name" value="PolyA_pol"/>
    <property type="match status" value="1"/>
</dbReference>
<comment type="cofactor">
    <cofactor evidence="1">
        <name>Mg(2+)</name>
        <dbReference type="ChEBI" id="CHEBI:18420"/>
    </cofactor>
</comment>
<keyword evidence="2" id="KW-0808">Transferase</keyword>
<keyword evidence="3" id="KW-0819">tRNA processing</keyword>
<evidence type="ECO:0000259" key="10">
    <source>
        <dbReference type="Pfam" id="PF12627"/>
    </source>
</evidence>
<dbReference type="InterPro" id="IPR002646">
    <property type="entry name" value="PolA_pol_head_dom"/>
</dbReference>
<organism evidence="11">
    <name type="scientific">marine sediment metagenome</name>
    <dbReference type="NCBI Taxonomy" id="412755"/>
    <lineage>
        <taxon>unclassified sequences</taxon>
        <taxon>metagenomes</taxon>
        <taxon>ecological metagenomes</taxon>
    </lineage>
</organism>
<keyword evidence="5" id="KW-0479">Metal-binding</keyword>
<feature type="domain" description="tRNA nucleotidyltransferase/poly(A) polymerase RNA and SrmB- binding" evidence="10">
    <location>
        <begin position="163"/>
        <end position="222"/>
    </location>
</feature>
<gene>
    <name evidence="11" type="ORF">LCGC14_0667230</name>
</gene>
<evidence type="ECO:0000256" key="6">
    <source>
        <dbReference type="ARBA" id="ARBA00022741"/>
    </source>
</evidence>
<feature type="domain" description="Poly A polymerase head" evidence="8">
    <location>
        <begin position="15"/>
        <end position="136"/>
    </location>
</feature>